<organism evidence="8 9">
    <name type="scientific">Cairina moschata</name>
    <name type="common">Muscovy duck</name>
    <dbReference type="NCBI Taxonomy" id="8855"/>
    <lineage>
        <taxon>Eukaryota</taxon>
        <taxon>Metazoa</taxon>
        <taxon>Chordata</taxon>
        <taxon>Craniata</taxon>
        <taxon>Vertebrata</taxon>
        <taxon>Euteleostomi</taxon>
        <taxon>Archelosauria</taxon>
        <taxon>Archosauria</taxon>
        <taxon>Dinosauria</taxon>
        <taxon>Saurischia</taxon>
        <taxon>Theropoda</taxon>
        <taxon>Coelurosauria</taxon>
        <taxon>Aves</taxon>
        <taxon>Neognathae</taxon>
        <taxon>Galloanserae</taxon>
        <taxon>Anseriformes</taxon>
        <taxon>Anatidae</taxon>
        <taxon>Anatinae</taxon>
        <taxon>Cairina</taxon>
    </lineage>
</organism>
<keyword evidence="3" id="KW-0540">Nuclease</keyword>
<reference evidence="8" key="2">
    <citation type="submission" date="2025-08" db="UniProtKB">
        <authorList>
            <consortium name="Ensembl"/>
        </authorList>
    </citation>
    <scope>IDENTIFICATION</scope>
</reference>
<reference evidence="8" key="1">
    <citation type="submission" date="2018-09" db="EMBL/GenBank/DDBJ databases">
        <title>Common duck and Muscovy duck high density SNP chip.</title>
        <authorList>
            <person name="Vignal A."/>
            <person name="Thebault N."/>
            <person name="Warren W.C."/>
        </authorList>
    </citation>
    <scope>NUCLEOTIDE SEQUENCE [LARGE SCALE GENOMIC DNA]</scope>
</reference>
<keyword evidence="4" id="KW-0255">Endonuclease</keyword>
<evidence type="ECO:0000256" key="1">
    <source>
        <dbReference type="ARBA" id="ARBA00022679"/>
    </source>
</evidence>
<feature type="region of interest" description="Disordered" evidence="6">
    <location>
        <begin position="61"/>
        <end position="82"/>
    </location>
</feature>
<evidence type="ECO:0000259" key="7">
    <source>
        <dbReference type="Pfam" id="PF18697"/>
    </source>
</evidence>
<dbReference type="Gene3D" id="2.30.30.850">
    <property type="match status" value="1"/>
</dbReference>
<feature type="domain" description="Murine leukemia virus integrase C-terminal" evidence="7">
    <location>
        <begin position="24"/>
        <end position="60"/>
    </location>
</feature>
<dbReference type="AlphaFoldDB" id="A0A8C3C387"/>
<dbReference type="Proteomes" id="UP000694556">
    <property type="component" value="Chromosome 2"/>
</dbReference>
<evidence type="ECO:0000256" key="2">
    <source>
        <dbReference type="ARBA" id="ARBA00022695"/>
    </source>
</evidence>
<keyword evidence="9" id="KW-1185">Reference proteome</keyword>
<keyword evidence="2" id="KW-0548">Nucleotidyltransferase</keyword>
<evidence type="ECO:0000256" key="5">
    <source>
        <dbReference type="ARBA" id="ARBA00022801"/>
    </source>
</evidence>
<keyword evidence="1" id="KW-0808">Transferase</keyword>
<dbReference type="Pfam" id="PF18697">
    <property type="entry name" value="MLVIN_C"/>
    <property type="match status" value="1"/>
</dbReference>
<keyword evidence="5" id="KW-0378">Hydrolase</keyword>
<evidence type="ECO:0000256" key="3">
    <source>
        <dbReference type="ARBA" id="ARBA00022722"/>
    </source>
</evidence>
<dbReference type="GO" id="GO:0016787">
    <property type="term" value="F:hydrolase activity"/>
    <property type="evidence" value="ECO:0007669"/>
    <property type="project" value="UniProtKB-KW"/>
</dbReference>
<proteinExistence type="predicted"/>
<dbReference type="GO" id="GO:0016779">
    <property type="term" value="F:nucleotidyltransferase activity"/>
    <property type="evidence" value="ECO:0007669"/>
    <property type="project" value="UniProtKB-KW"/>
</dbReference>
<accession>A0A8C3C387</accession>
<reference evidence="8" key="3">
    <citation type="submission" date="2025-09" db="UniProtKB">
        <authorList>
            <consortium name="Ensembl"/>
        </authorList>
    </citation>
    <scope>IDENTIFICATION</scope>
</reference>
<dbReference type="Ensembl" id="ENSCMMT00000016913.1">
    <property type="protein sequence ID" value="ENSCMMP00000015381.1"/>
    <property type="gene ID" value="ENSCMMG00000009804.1"/>
</dbReference>
<evidence type="ECO:0000256" key="4">
    <source>
        <dbReference type="ARBA" id="ARBA00022759"/>
    </source>
</evidence>
<name>A0A8C3C387_CAIMO</name>
<dbReference type="InterPro" id="IPR040643">
    <property type="entry name" value="MLVIN_C"/>
</dbReference>
<evidence type="ECO:0000313" key="9">
    <source>
        <dbReference type="Proteomes" id="UP000694556"/>
    </source>
</evidence>
<sequence length="96" mass="11128">KQELYPYEYHNIQLALQQGRGWNEPLKEKWKGPYTVLLHTHIAIKAEGIKSWIHYNHIKAEEKGDTPPEGAPKKSWQAEPTEDLKLHVAVSKTQQC</sequence>
<protein>
    <recommendedName>
        <fullName evidence="7">Murine leukemia virus integrase C-terminal domain-containing protein</fullName>
    </recommendedName>
</protein>
<evidence type="ECO:0000256" key="6">
    <source>
        <dbReference type="SAM" id="MobiDB-lite"/>
    </source>
</evidence>
<evidence type="ECO:0000313" key="8">
    <source>
        <dbReference type="Ensembl" id="ENSCMMP00000015381.1"/>
    </source>
</evidence>
<dbReference type="GO" id="GO:0004519">
    <property type="term" value="F:endonuclease activity"/>
    <property type="evidence" value="ECO:0007669"/>
    <property type="project" value="UniProtKB-KW"/>
</dbReference>